<dbReference type="FunFam" id="3.90.79.10:FF:000014">
    <property type="entry name" value="8-oxo-dGTP diphosphatase MutT"/>
    <property type="match status" value="1"/>
</dbReference>
<accession>A0A1I4RB00</accession>
<evidence type="ECO:0000256" key="12">
    <source>
        <dbReference type="ARBA" id="ARBA00038905"/>
    </source>
</evidence>
<keyword evidence="21" id="KW-1185">Reference proteome</keyword>
<comment type="similarity">
    <text evidence="2">Belongs to the Nudix hydrolase family.</text>
</comment>
<keyword evidence="7" id="KW-0378">Hydrolase</keyword>
<dbReference type="EC" id="3.6.1.55" evidence="12"/>
<evidence type="ECO:0000256" key="1">
    <source>
        <dbReference type="ARBA" id="ARBA00001946"/>
    </source>
</evidence>
<dbReference type="PANTHER" id="PTHR47707">
    <property type="entry name" value="8-OXO-DGTP DIPHOSPHATASE"/>
    <property type="match status" value="1"/>
</dbReference>
<keyword evidence="5 18" id="KW-0479">Metal-binding</keyword>
<dbReference type="RefSeq" id="WP_281242313.1">
    <property type="nucleotide sequence ID" value="NZ_FOUI01000006.1"/>
</dbReference>
<dbReference type="Pfam" id="PF02581">
    <property type="entry name" value="TMP-TENI"/>
    <property type="match status" value="1"/>
</dbReference>
<keyword evidence="3" id="KW-0515">Mutator protein</keyword>
<dbReference type="GO" id="GO:0035539">
    <property type="term" value="F:8-oxo-7,8-dihydrodeoxyguanosine triphosphate pyrophosphatase activity"/>
    <property type="evidence" value="ECO:0007669"/>
    <property type="project" value="UniProtKB-EC"/>
</dbReference>
<feature type="binding site" evidence="17">
    <location>
        <position position="120"/>
    </location>
    <ligand>
        <name>8-oxo-dGTP</name>
        <dbReference type="ChEBI" id="CHEBI:77896"/>
    </ligand>
</feature>
<feature type="domain" description="Nudix hydrolase" evidence="19">
    <location>
        <begin position="2"/>
        <end position="130"/>
    </location>
</feature>
<evidence type="ECO:0000256" key="6">
    <source>
        <dbReference type="ARBA" id="ARBA00022763"/>
    </source>
</evidence>
<comment type="catalytic activity">
    <reaction evidence="10">
        <text>8-oxo-dGTP + H2O = 8-oxo-dGMP + diphosphate + H(+)</text>
        <dbReference type="Rhea" id="RHEA:31575"/>
        <dbReference type="ChEBI" id="CHEBI:15377"/>
        <dbReference type="ChEBI" id="CHEBI:15378"/>
        <dbReference type="ChEBI" id="CHEBI:33019"/>
        <dbReference type="ChEBI" id="CHEBI:63224"/>
        <dbReference type="ChEBI" id="CHEBI:77896"/>
        <dbReference type="EC" id="3.6.1.55"/>
    </reaction>
</comment>
<dbReference type="Pfam" id="PF14815">
    <property type="entry name" value="NUDIX_4"/>
    <property type="match status" value="1"/>
</dbReference>
<dbReference type="NCBIfam" id="TIGR00586">
    <property type="entry name" value="mutt"/>
    <property type="match status" value="1"/>
</dbReference>
<dbReference type="InterPro" id="IPR029119">
    <property type="entry name" value="MutY_C"/>
</dbReference>
<dbReference type="InterPro" id="IPR003561">
    <property type="entry name" value="Mutator_MutT"/>
</dbReference>
<dbReference type="GO" id="GO:0008413">
    <property type="term" value="F:8-oxo-7,8-dihydroguanosine triphosphate pyrophosphatase activity"/>
    <property type="evidence" value="ECO:0007669"/>
    <property type="project" value="InterPro"/>
</dbReference>
<dbReference type="SUPFAM" id="SSF51391">
    <property type="entry name" value="Thiamin phosphate synthase"/>
    <property type="match status" value="1"/>
</dbReference>
<dbReference type="PROSITE" id="PS00893">
    <property type="entry name" value="NUDIX_BOX"/>
    <property type="match status" value="1"/>
</dbReference>
<evidence type="ECO:0000256" key="3">
    <source>
        <dbReference type="ARBA" id="ARBA00022457"/>
    </source>
</evidence>
<comment type="cofactor">
    <cofactor evidence="1 18">
        <name>Mg(2+)</name>
        <dbReference type="ChEBI" id="CHEBI:18420"/>
    </cofactor>
</comment>
<feature type="binding site" evidence="17">
    <location>
        <position position="24"/>
    </location>
    <ligand>
        <name>8-oxo-dGTP</name>
        <dbReference type="ChEBI" id="CHEBI:77896"/>
    </ligand>
</feature>
<keyword evidence="4" id="KW-0235">DNA replication</keyword>
<keyword evidence="8 18" id="KW-0460">Magnesium</keyword>
<dbReference type="CDD" id="cd03425">
    <property type="entry name" value="NUDIX_MutT_NudA_like"/>
    <property type="match status" value="1"/>
</dbReference>
<dbReference type="PRINTS" id="PR00502">
    <property type="entry name" value="NUDIXFAMILY"/>
</dbReference>
<gene>
    <name evidence="20" type="ORF">SAMN05216217_106106</name>
</gene>
<dbReference type="InterPro" id="IPR036206">
    <property type="entry name" value="ThiamineP_synth_sf"/>
</dbReference>
<evidence type="ECO:0000256" key="5">
    <source>
        <dbReference type="ARBA" id="ARBA00022723"/>
    </source>
</evidence>
<dbReference type="Gene3D" id="3.20.20.70">
    <property type="entry name" value="Aldolase class I"/>
    <property type="match status" value="1"/>
</dbReference>
<dbReference type="SUPFAM" id="SSF55811">
    <property type="entry name" value="Nudix"/>
    <property type="match status" value="1"/>
</dbReference>
<evidence type="ECO:0000256" key="9">
    <source>
        <dbReference type="ARBA" id="ARBA00023204"/>
    </source>
</evidence>
<dbReference type="InterPro" id="IPR020084">
    <property type="entry name" value="NUDIX_hydrolase_CS"/>
</dbReference>
<feature type="binding site" evidence="17">
    <location>
        <begin position="35"/>
        <end position="38"/>
    </location>
    <ligand>
        <name>8-oxo-dGTP</name>
        <dbReference type="ChEBI" id="CHEBI:77896"/>
    </ligand>
</feature>
<evidence type="ECO:0000256" key="7">
    <source>
        <dbReference type="ARBA" id="ARBA00022801"/>
    </source>
</evidence>
<dbReference type="InterPro" id="IPR047127">
    <property type="entry name" value="MutT-like"/>
</dbReference>
<evidence type="ECO:0000256" key="10">
    <source>
        <dbReference type="ARBA" id="ARBA00035861"/>
    </source>
</evidence>
<keyword evidence="6" id="KW-0227">DNA damage</keyword>
<dbReference type="InterPro" id="IPR015797">
    <property type="entry name" value="NUDIX_hydrolase-like_dom_sf"/>
</dbReference>
<dbReference type="EMBL" id="FOUI01000006">
    <property type="protein sequence ID" value="SFM49452.1"/>
    <property type="molecule type" value="Genomic_DNA"/>
</dbReference>
<dbReference type="STRING" id="1720063.SAMN05216217_106106"/>
<dbReference type="GO" id="GO:0006260">
    <property type="term" value="P:DNA replication"/>
    <property type="evidence" value="ECO:0007669"/>
    <property type="project" value="UniProtKB-KW"/>
</dbReference>
<evidence type="ECO:0000256" key="18">
    <source>
        <dbReference type="PIRSR" id="PIRSR603561-2"/>
    </source>
</evidence>
<dbReference type="InterPro" id="IPR013785">
    <property type="entry name" value="Aldolase_TIM"/>
</dbReference>
<keyword evidence="9" id="KW-0234">DNA repair</keyword>
<evidence type="ECO:0000256" key="11">
    <source>
        <dbReference type="ARBA" id="ARBA00036904"/>
    </source>
</evidence>
<sequence length="310" mass="33928">MSEALHVMAAVIRGSDGRILIARRGSHQDQGGLWEFPGGKLEPGEARLDGLRRELHEELGIDVQAARPLIGVLHHYPKRSVWLDVWLVSSFSGEAHGAEGQPLRWVEPAALDAYAFPEANRPIVTAAQLPERYLITPELDDLGRLCDGLEQALTGGIRLVQLRQNQLDAPAYAAWAEQLLARFDGRIDWLFKGSHAPHWPGAGWHLRASQLGEVSREELARCSGWTAASCHNANELQQALALGVDFVTLSPLLPTASHPQATPLGWEQAAALLRDFPKPAYLLGGLTTPQLPEAWQHGAQGIAGIRGLWR</sequence>
<dbReference type="CDD" id="cd00564">
    <property type="entry name" value="TMP_TenI"/>
    <property type="match status" value="1"/>
</dbReference>
<proteinExistence type="inferred from homology"/>
<evidence type="ECO:0000259" key="19">
    <source>
        <dbReference type="PROSITE" id="PS51462"/>
    </source>
</evidence>
<comment type="catalytic activity">
    <reaction evidence="11">
        <text>8-oxo-GTP + H2O = 8-oxo-GMP + diphosphate + H(+)</text>
        <dbReference type="Rhea" id="RHEA:67616"/>
        <dbReference type="ChEBI" id="CHEBI:15377"/>
        <dbReference type="ChEBI" id="CHEBI:15378"/>
        <dbReference type="ChEBI" id="CHEBI:33019"/>
        <dbReference type="ChEBI" id="CHEBI:143553"/>
        <dbReference type="ChEBI" id="CHEBI:145694"/>
    </reaction>
</comment>
<evidence type="ECO:0000256" key="16">
    <source>
        <dbReference type="ARBA" id="ARBA00042798"/>
    </source>
</evidence>
<evidence type="ECO:0000313" key="20">
    <source>
        <dbReference type="EMBL" id="SFM49452.1"/>
    </source>
</evidence>
<dbReference type="Gene3D" id="3.90.79.10">
    <property type="entry name" value="Nucleoside Triphosphate Pyrophosphohydrolase"/>
    <property type="match status" value="1"/>
</dbReference>
<evidence type="ECO:0000256" key="15">
    <source>
        <dbReference type="ARBA" id="ARBA00041979"/>
    </source>
</evidence>
<dbReference type="GO" id="GO:0046872">
    <property type="term" value="F:metal ion binding"/>
    <property type="evidence" value="ECO:0007669"/>
    <property type="project" value="UniProtKB-KW"/>
</dbReference>
<evidence type="ECO:0000256" key="8">
    <source>
        <dbReference type="ARBA" id="ARBA00022842"/>
    </source>
</evidence>
<dbReference type="AlphaFoldDB" id="A0A1I4RB00"/>
<feature type="binding site" evidence="18">
    <location>
        <position position="58"/>
    </location>
    <ligand>
        <name>Mg(2+)</name>
        <dbReference type="ChEBI" id="CHEBI:18420"/>
    </ligand>
</feature>
<evidence type="ECO:0000256" key="13">
    <source>
        <dbReference type="ARBA" id="ARBA00040794"/>
    </source>
</evidence>
<evidence type="ECO:0000256" key="4">
    <source>
        <dbReference type="ARBA" id="ARBA00022705"/>
    </source>
</evidence>
<dbReference type="GO" id="GO:0044715">
    <property type="term" value="F:8-oxo-dGDP phosphatase activity"/>
    <property type="evidence" value="ECO:0007669"/>
    <property type="project" value="TreeGrafter"/>
</dbReference>
<organism evidence="20 21">
    <name type="scientific">Halopseudomonas yangmingensis</name>
    <dbReference type="NCBI Taxonomy" id="1720063"/>
    <lineage>
        <taxon>Bacteria</taxon>
        <taxon>Pseudomonadati</taxon>
        <taxon>Pseudomonadota</taxon>
        <taxon>Gammaproteobacteria</taxon>
        <taxon>Pseudomonadales</taxon>
        <taxon>Pseudomonadaceae</taxon>
        <taxon>Halopseudomonas</taxon>
    </lineage>
</organism>
<evidence type="ECO:0000256" key="14">
    <source>
        <dbReference type="ARBA" id="ARBA00041592"/>
    </source>
</evidence>
<evidence type="ECO:0000313" key="21">
    <source>
        <dbReference type="Proteomes" id="UP000243629"/>
    </source>
</evidence>
<protein>
    <recommendedName>
        <fullName evidence="13">8-oxo-dGTP diphosphatase</fullName>
        <ecNumber evidence="12">3.6.1.55</ecNumber>
    </recommendedName>
    <alternativeName>
        <fullName evidence="16">7,8-dihydro-8-oxoguanine-triphosphatase</fullName>
    </alternativeName>
    <alternativeName>
        <fullName evidence="15">Mutator protein MutT</fullName>
    </alternativeName>
    <alternativeName>
        <fullName evidence="14">dGTP pyrophosphohydrolase</fullName>
    </alternativeName>
</protein>
<dbReference type="InterPro" id="IPR000086">
    <property type="entry name" value="NUDIX_hydrolase_dom"/>
</dbReference>
<dbReference type="GO" id="GO:0044716">
    <property type="term" value="F:8-oxo-GDP phosphatase activity"/>
    <property type="evidence" value="ECO:0007669"/>
    <property type="project" value="TreeGrafter"/>
</dbReference>
<dbReference type="GO" id="GO:0009228">
    <property type="term" value="P:thiamine biosynthetic process"/>
    <property type="evidence" value="ECO:0007669"/>
    <property type="project" value="UniProtKB-KW"/>
</dbReference>
<name>A0A1I4RB00_9GAMM</name>
<dbReference type="PANTHER" id="PTHR47707:SF1">
    <property type="entry name" value="NUDIX HYDROLASE FAMILY PROTEIN"/>
    <property type="match status" value="1"/>
</dbReference>
<evidence type="ECO:0000256" key="17">
    <source>
        <dbReference type="PIRSR" id="PIRSR603561-1"/>
    </source>
</evidence>
<feature type="binding site" evidence="18">
    <location>
        <position position="38"/>
    </location>
    <ligand>
        <name>Mg(2+)</name>
        <dbReference type="ChEBI" id="CHEBI:18420"/>
    </ligand>
</feature>
<dbReference type="GO" id="GO:0006281">
    <property type="term" value="P:DNA repair"/>
    <property type="evidence" value="ECO:0007669"/>
    <property type="project" value="UniProtKB-KW"/>
</dbReference>
<reference evidence="21" key="1">
    <citation type="submission" date="2016-10" db="EMBL/GenBank/DDBJ databases">
        <authorList>
            <person name="Varghese N."/>
            <person name="Submissions S."/>
        </authorList>
    </citation>
    <scope>NUCLEOTIDE SEQUENCE [LARGE SCALE GENOMIC DNA]</scope>
    <source>
        <strain evidence="21">DSM 24213</strain>
    </source>
</reference>
<dbReference type="NCBIfam" id="NF006530">
    <property type="entry name" value="PRK08999.1"/>
    <property type="match status" value="1"/>
</dbReference>
<dbReference type="Proteomes" id="UP000243629">
    <property type="component" value="Unassembled WGS sequence"/>
</dbReference>
<dbReference type="InterPro" id="IPR020476">
    <property type="entry name" value="Nudix_hydrolase"/>
</dbReference>
<dbReference type="PROSITE" id="PS51462">
    <property type="entry name" value="NUDIX"/>
    <property type="match status" value="1"/>
</dbReference>
<evidence type="ECO:0000256" key="2">
    <source>
        <dbReference type="ARBA" id="ARBA00005582"/>
    </source>
</evidence>
<dbReference type="InterPro" id="IPR022998">
    <property type="entry name" value="ThiamineP_synth_TenI"/>
</dbReference>